<protein>
    <submittedName>
        <fullName evidence="2">Uncharacterized protein</fullName>
    </submittedName>
</protein>
<proteinExistence type="predicted"/>
<evidence type="ECO:0000313" key="3">
    <source>
        <dbReference type="Proteomes" id="UP000054383"/>
    </source>
</evidence>
<name>A0A0U1MBE6_TALIS</name>
<feature type="region of interest" description="Disordered" evidence="1">
    <location>
        <begin position="108"/>
        <end position="161"/>
    </location>
</feature>
<dbReference type="AlphaFoldDB" id="A0A0U1MBE6"/>
<gene>
    <name evidence="2" type="ORF">PISL3812_10021</name>
</gene>
<keyword evidence="3" id="KW-1185">Reference proteome</keyword>
<evidence type="ECO:0000313" key="2">
    <source>
        <dbReference type="EMBL" id="CRG92933.1"/>
    </source>
</evidence>
<dbReference type="EMBL" id="CVMT01000057">
    <property type="protein sequence ID" value="CRG92933.1"/>
    <property type="molecule type" value="Genomic_DNA"/>
</dbReference>
<dbReference type="Proteomes" id="UP000054383">
    <property type="component" value="Unassembled WGS sequence"/>
</dbReference>
<accession>A0A0U1MBE6</accession>
<evidence type="ECO:0000256" key="1">
    <source>
        <dbReference type="SAM" id="MobiDB-lite"/>
    </source>
</evidence>
<reference evidence="2 3" key="1">
    <citation type="submission" date="2015-04" db="EMBL/GenBank/DDBJ databases">
        <authorList>
            <person name="Syromyatnikov M.Y."/>
            <person name="Popov V.N."/>
        </authorList>
    </citation>
    <scope>NUCLEOTIDE SEQUENCE [LARGE SCALE GENOMIC DNA]</scope>
    <source>
        <strain evidence="2">WF-38-12</strain>
    </source>
</reference>
<organism evidence="2 3">
    <name type="scientific">Talaromyces islandicus</name>
    <name type="common">Penicillium islandicum</name>
    <dbReference type="NCBI Taxonomy" id="28573"/>
    <lineage>
        <taxon>Eukaryota</taxon>
        <taxon>Fungi</taxon>
        <taxon>Dikarya</taxon>
        <taxon>Ascomycota</taxon>
        <taxon>Pezizomycotina</taxon>
        <taxon>Eurotiomycetes</taxon>
        <taxon>Eurotiomycetidae</taxon>
        <taxon>Eurotiales</taxon>
        <taxon>Trichocomaceae</taxon>
        <taxon>Talaromyces</taxon>
        <taxon>Talaromyces sect. Islandici</taxon>
    </lineage>
</organism>
<sequence length="299" mass="33220">MAGHCFLEAYRIRPIRTSSTGRDYLRVAPGVLSILPSTVSGRRGWVERSPARLSCACRFGSSHRQETKIPPTPLDRRYTLAGFLNFPSNFAVRVPFHRTIGELTMRRRFRRRQRSSGASSLASPGTVTQTATRGPHRRVPVPRRGTADEAPRFSPGRSSHHYENELGEHAFCAEVISAFEEQWKHLRAVNEQLRLEEERLPPREDDCLRHQIQETASLNHVLATLLSDSSAGGLSVANQTIAGFPTGLLNSGEIQVTMQAMDANWRQVTAGILQRAPGATLEPRVSAFVADNANTPNFM</sequence>